<keyword evidence="2" id="KW-1185">Reference proteome</keyword>
<comment type="caution">
    <text evidence="1">The sequence shown here is derived from an EMBL/GenBank/DDBJ whole genome shotgun (WGS) entry which is preliminary data.</text>
</comment>
<reference evidence="1 2" key="2">
    <citation type="submission" date="2020-03" db="EMBL/GenBank/DDBJ databases">
        <authorList>
            <person name="Ichikawa N."/>
            <person name="Kimura A."/>
            <person name="Kitahashi Y."/>
            <person name="Uohara A."/>
        </authorList>
    </citation>
    <scope>NUCLEOTIDE SEQUENCE [LARGE SCALE GENOMIC DNA]</scope>
    <source>
        <strain evidence="1 2">NBRC 108638</strain>
    </source>
</reference>
<dbReference type="EMBL" id="BLPG01000001">
    <property type="protein sequence ID" value="GFJ93116.1"/>
    <property type="molecule type" value="Genomic_DNA"/>
</dbReference>
<name>A0A6V8LG91_9ACTN</name>
<protein>
    <recommendedName>
        <fullName evidence="3">DUF4365 domain-containing protein</fullName>
    </recommendedName>
</protein>
<gene>
    <name evidence="1" type="ORF">Prum_067580</name>
</gene>
<proteinExistence type="predicted"/>
<accession>A0A6V8LG91</accession>
<reference evidence="1 2" key="1">
    <citation type="submission" date="2020-03" db="EMBL/GenBank/DDBJ databases">
        <title>Whole genome shotgun sequence of Phytohabitans rumicis NBRC 108638.</title>
        <authorList>
            <person name="Komaki H."/>
            <person name="Tamura T."/>
        </authorList>
    </citation>
    <scope>NUCLEOTIDE SEQUENCE [LARGE SCALE GENOMIC DNA]</scope>
    <source>
        <strain evidence="1 2">NBRC 108638</strain>
    </source>
</reference>
<evidence type="ECO:0008006" key="3">
    <source>
        <dbReference type="Google" id="ProtNLM"/>
    </source>
</evidence>
<evidence type="ECO:0000313" key="2">
    <source>
        <dbReference type="Proteomes" id="UP000482960"/>
    </source>
</evidence>
<organism evidence="1 2">
    <name type="scientific">Phytohabitans rumicis</name>
    <dbReference type="NCBI Taxonomy" id="1076125"/>
    <lineage>
        <taxon>Bacteria</taxon>
        <taxon>Bacillati</taxon>
        <taxon>Actinomycetota</taxon>
        <taxon>Actinomycetes</taxon>
        <taxon>Micromonosporales</taxon>
        <taxon>Micromonosporaceae</taxon>
    </lineage>
</organism>
<dbReference type="RefSeq" id="WP_173079821.1">
    <property type="nucleotide sequence ID" value="NZ_BAABJB010000049.1"/>
</dbReference>
<dbReference type="AlphaFoldDB" id="A0A6V8LG91"/>
<evidence type="ECO:0000313" key="1">
    <source>
        <dbReference type="EMBL" id="GFJ93116.1"/>
    </source>
</evidence>
<dbReference type="Proteomes" id="UP000482960">
    <property type="component" value="Unassembled WGS sequence"/>
</dbReference>
<sequence length="312" mass="34481">MIDYLGPAILPAVRRGRIAAERHMSARHRDGYGWNEETVTDLLLVEAGPELRYVQFSKREEAELGSDWLWWWTDQSGQCFGMLIQAKSLHRDPWRCSFKHNGGQQMAALLSAADVLSVPAAYVLYCGDLAYRADLVCGLLHGDRPCHVREGAAVTVASALVVKYGLGQESNPACYAFHHSTPIEDLVDPSLRQPALPQDVHLRRAEFRRGLGEFLMRPQSGAREVAKKVVSQVSRVRAAQFLMATADLPFTDSAELPFDLPNDRGHFFAPYLPHLLRGLRPGLPPYVSESLHGGTPPAGLPESIAGIVLIKI</sequence>